<evidence type="ECO:0000256" key="2">
    <source>
        <dbReference type="ARBA" id="ARBA00023043"/>
    </source>
</evidence>
<keyword evidence="2 3" id="KW-0040">ANK repeat</keyword>
<evidence type="ECO:0000259" key="4">
    <source>
        <dbReference type="PROSITE" id="PS50181"/>
    </source>
</evidence>
<feature type="repeat" description="ANK" evidence="3">
    <location>
        <begin position="114"/>
        <end position="146"/>
    </location>
</feature>
<proteinExistence type="predicted"/>
<dbReference type="SUPFAM" id="SSF81383">
    <property type="entry name" value="F-box domain"/>
    <property type="match status" value="1"/>
</dbReference>
<dbReference type="Gene3D" id="1.25.40.20">
    <property type="entry name" value="Ankyrin repeat-containing domain"/>
    <property type="match status" value="2"/>
</dbReference>
<dbReference type="PANTHER" id="PTHR24189:SF50">
    <property type="entry name" value="ANKYRIN REPEAT AND SOCS BOX PROTEIN 2"/>
    <property type="match status" value="1"/>
</dbReference>
<dbReference type="EMBL" id="GL636492">
    <property type="protein sequence ID" value="EFW18642.1"/>
    <property type="molecule type" value="Genomic_DNA"/>
</dbReference>
<reference evidence="6" key="1">
    <citation type="journal article" date="2010" name="Genome Res.">
        <title>Population genomic sequencing of Coccidioides fungi reveals recent hybridization and transposon control.</title>
        <authorList>
            <person name="Neafsey D.E."/>
            <person name="Barker B.M."/>
            <person name="Sharpton T.J."/>
            <person name="Stajich J.E."/>
            <person name="Park D.J."/>
            <person name="Whiston E."/>
            <person name="Hung C.-Y."/>
            <person name="McMahan C."/>
            <person name="White J."/>
            <person name="Sykes S."/>
            <person name="Heiman D."/>
            <person name="Young S."/>
            <person name="Zeng Q."/>
            <person name="Abouelleil A."/>
            <person name="Aftuck L."/>
            <person name="Bessette D."/>
            <person name="Brown A."/>
            <person name="FitzGerald M."/>
            <person name="Lui A."/>
            <person name="Macdonald J.P."/>
            <person name="Priest M."/>
            <person name="Orbach M.J."/>
            <person name="Galgiani J.N."/>
            <person name="Kirkland T.N."/>
            <person name="Cole G.T."/>
            <person name="Birren B.W."/>
            <person name="Henn M.R."/>
            <person name="Taylor J.W."/>
            <person name="Rounsley S.D."/>
        </authorList>
    </citation>
    <scope>NUCLEOTIDE SEQUENCE [LARGE SCALE GENOMIC DNA]</scope>
    <source>
        <strain evidence="6">RMSCC 757 / Silveira</strain>
    </source>
</reference>
<organism evidence="6">
    <name type="scientific">Coccidioides posadasii (strain RMSCC 757 / Silveira)</name>
    <name type="common">Valley fever fungus</name>
    <dbReference type="NCBI Taxonomy" id="443226"/>
    <lineage>
        <taxon>Eukaryota</taxon>
        <taxon>Fungi</taxon>
        <taxon>Dikarya</taxon>
        <taxon>Ascomycota</taxon>
        <taxon>Pezizomycotina</taxon>
        <taxon>Eurotiomycetes</taxon>
        <taxon>Eurotiomycetidae</taxon>
        <taxon>Onygenales</taxon>
        <taxon>Onygenaceae</taxon>
        <taxon>Coccidioides</taxon>
    </lineage>
</organism>
<dbReference type="AlphaFoldDB" id="E9D560"/>
<dbReference type="PROSITE" id="PS50297">
    <property type="entry name" value="ANK_REP_REGION"/>
    <property type="match status" value="1"/>
</dbReference>
<feature type="domain" description="F-box" evidence="4">
    <location>
        <begin position="1"/>
        <end position="49"/>
    </location>
</feature>
<evidence type="ECO:0000256" key="1">
    <source>
        <dbReference type="ARBA" id="ARBA00022737"/>
    </source>
</evidence>
<dbReference type="SUPFAM" id="SSF48403">
    <property type="entry name" value="Ankyrin repeat"/>
    <property type="match status" value="1"/>
</dbReference>
<accession>E9D560</accession>
<keyword evidence="1" id="KW-0677">Repeat</keyword>
<dbReference type="Pfam" id="PF12796">
    <property type="entry name" value="Ank_2"/>
    <property type="match status" value="1"/>
</dbReference>
<keyword evidence="6" id="KW-1185">Reference proteome</keyword>
<evidence type="ECO:0000313" key="6">
    <source>
        <dbReference type="Proteomes" id="UP000002497"/>
    </source>
</evidence>
<dbReference type="InterPro" id="IPR002110">
    <property type="entry name" value="Ankyrin_rpt"/>
</dbReference>
<dbReference type="VEuPathDB" id="FungiDB:CPSG_05328"/>
<dbReference type="InterPro" id="IPR036047">
    <property type="entry name" value="F-box-like_dom_sf"/>
</dbReference>
<dbReference type="InterPro" id="IPR050745">
    <property type="entry name" value="Multifunctional_regulatory"/>
</dbReference>
<dbReference type="HOGENOM" id="CLU_762919_0_0_1"/>
<protein>
    <recommendedName>
        <fullName evidence="4">F-box domain-containing protein</fullName>
    </recommendedName>
</protein>
<dbReference type="Proteomes" id="UP000002497">
    <property type="component" value="Unassembled WGS sequence"/>
</dbReference>
<dbReference type="InterPro" id="IPR001810">
    <property type="entry name" value="F-box_dom"/>
</dbReference>
<evidence type="ECO:0000256" key="3">
    <source>
        <dbReference type="PROSITE-ProRule" id="PRU00023"/>
    </source>
</evidence>
<dbReference type="Pfam" id="PF00646">
    <property type="entry name" value="F-box"/>
    <property type="match status" value="1"/>
</dbReference>
<evidence type="ECO:0000313" key="5">
    <source>
        <dbReference type="EMBL" id="EFW18642.1"/>
    </source>
</evidence>
<dbReference type="PROSITE" id="PS50181">
    <property type="entry name" value="FBOX"/>
    <property type="match status" value="1"/>
</dbReference>
<dbReference type="SMART" id="SM00248">
    <property type="entry name" value="ANK"/>
    <property type="match status" value="5"/>
</dbReference>
<dbReference type="VEuPathDB" id="FungiDB:D8B26_005384"/>
<dbReference type="STRING" id="443226.E9D560"/>
<reference evidence="6" key="2">
    <citation type="submission" date="2010-03" db="EMBL/GenBank/DDBJ databases">
        <title>The genome sequence of Coccidioides posadasii strain Silveira.</title>
        <authorList>
            <consortium name="The Broad Institute Genome Sequencing Center for Infectious Disease"/>
            <person name="Neafsey D."/>
            <person name="Orbach M."/>
            <person name="Henn M.R."/>
            <person name="Cole G.T."/>
            <person name="Galgiani J."/>
            <person name="Gardner M.J."/>
            <person name="Kirkland T.N."/>
            <person name="Taylor J.W."/>
            <person name="Young S.K."/>
            <person name="Zeng Q."/>
            <person name="Koehrsen M."/>
            <person name="Alvarado L."/>
            <person name="Berlin A."/>
            <person name="Borenstein D."/>
            <person name="Chapman S.B."/>
            <person name="Chen Z."/>
            <person name="Engels R."/>
            <person name="Freedman E."/>
            <person name="Gellesch M."/>
            <person name="Goldberg J."/>
            <person name="Griggs A."/>
            <person name="Gujja S."/>
            <person name="Heilman E."/>
            <person name="Heiman D."/>
            <person name="Howarth C."/>
            <person name="Jen D."/>
            <person name="Larson L."/>
            <person name="Mehta T."/>
            <person name="Neiman D."/>
            <person name="Park D."/>
            <person name="Pearson M."/>
            <person name="Richards J."/>
            <person name="Roberts A."/>
            <person name="Saif S."/>
            <person name="Shea T."/>
            <person name="Shenoy N."/>
            <person name="Sisk P."/>
            <person name="Stolte C."/>
            <person name="Sykes S."/>
            <person name="Walk T."/>
            <person name="White J."/>
            <person name="Yandava C."/>
            <person name="Haas B."/>
            <person name="Nusbaum C."/>
            <person name="Birren B."/>
        </authorList>
    </citation>
    <scope>NUCLEOTIDE SEQUENCE [LARGE SCALE GENOMIC DNA]</scope>
    <source>
        <strain evidence="6">RMSCC 757 / Silveira</strain>
    </source>
</reference>
<dbReference type="InterPro" id="IPR036770">
    <property type="entry name" value="Ankyrin_rpt-contain_sf"/>
</dbReference>
<gene>
    <name evidence="5" type="ORF">CPSG_05328</name>
</gene>
<dbReference type="PANTHER" id="PTHR24189">
    <property type="entry name" value="MYOTROPHIN"/>
    <property type="match status" value="1"/>
</dbReference>
<sequence length="363" mass="40774">MQLHCLPNEILDMILSNLPFNSVMALAYANRQFNLAARSRIGRSRYKTFILRTIAKEGRMKLFKEILTDDLNNSGVPVPKPYYLMLGRYGTKELWEFVERRSGYGSVIMDFEFSGSTPLMLAAQYNSDDVVEWLLEHDMGAARRNSIVLTALTIAMRYGRLSIVKLLCRKVPALPREVEIADALGSRPDVFDVLLDAGAAIYRGAPRTWGHCQNSASLSVLARHKINLSYKDHYGKSVLHYAASGNPKATSFFVAHGLDPDLRDGKSRTPLYYAVNGLKIYQPCDRWPSSYIQVIEILIAAGADPLLPCENEEDTPLTQAYQCKNPSKVVRCLLPELAVIDTQALQQKKRELLGRTCRARSIT</sequence>
<dbReference type="PROSITE" id="PS50088">
    <property type="entry name" value="ANK_REPEAT"/>
    <property type="match status" value="1"/>
</dbReference>
<name>E9D560_COCPS</name>